<accession>A0A2D3V2E1</accession>
<dbReference type="Gene3D" id="1.20.1290.10">
    <property type="entry name" value="AhpD-like"/>
    <property type="match status" value="1"/>
</dbReference>
<dbReference type="InterPro" id="IPR029032">
    <property type="entry name" value="AhpD-like"/>
</dbReference>
<dbReference type="PANTHER" id="PTHR34846:SF9">
    <property type="entry name" value="4-CARBOXYMUCONOLACTONE DECARBOXYLASE FAMILY PROTEIN (AFU_ORTHOLOGUE AFUA_1G03690)"/>
    <property type="match status" value="1"/>
</dbReference>
<gene>
    <name evidence="2" type="ORF">RCC_02489</name>
</gene>
<dbReference type="RefSeq" id="XP_023623547.1">
    <property type="nucleotide sequence ID" value="XM_023767779.1"/>
</dbReference>
<evidence type="ECO:0000313" key="3">
    <source>
        <dbReference type="Proteomes" id="UP000225277"/>
    </source>
</evidence>
<sequence length="186" mass="20962">MRLPYVEDNPQMENKEDQAVVERVKERRGGKLIALDKALLHAPPVADGWNSFLKAIRTQTTLPVSVRELAICRVAALNHAHYEYEQHSPILRKSGVLSDEIIEKIRDAAYTGSGLDDKHLAVLQYTEAMTIGCIVRDPVMENLKSFFNDREVVELTATIAAYNTVSRFLVALDVGEMREKYSVDMS</sequence>
<dbReference type="Proteomes" id="UP000225277">
    <property type="component" value="Unassembled WGS sequence"/>
</dbReference>
<dbReference type="AlphaFoldDB" id="A0A2D3V2E1"/>
<dbReference type="InterPro" id="IPR003779">
    <property type="entry name" value="CMD-like"/>
</dbReference>
<dbReference type="GO" id="GO:0051920">
    <property type="term" value="F:peroxiredoxin activity"/>
    <property type="evidence" value="ECO:0007669"/>
    <property type="project" value="InterPro"/>
</dbReference>
<dbReference type="PANTHER" id="PTHR34846">
    <property type="entry name" value="4-CARBOXYMUCONOLACTONE DECARBOXYLASE FAMILY PROTEIN (AFU_ORTHOLOGUE AFUA_6G11590)"/>
    <property type="match status" value="1"/>
</dbReference>
<proteinExistence type="predicted"/>
<organism evidence="2 3">
    <name type="scientific">Ramularia collo-cygni</name>
    <dbReference type="NCBI Taxonomy" id="112498"/>
    <lineage>
        <taxon>Eukaryota</taxon>
        <taxon>Fungi</taxon>
        <taxon>Dikarya</taxon>
        <taxon>Ascomycota</taxon>
        <taxon>Pezizomycotina</taxon>
        <taxon>Dothideomycetes</taxon>
        <taxon>Dothideomycetidae</taxon>
        <taxon>Mycosphaerellales</taxon>
        <taxon>Mycosphaerellaceae</taxon>
        <taxon>Ramularia</taxon>
    </lineage>
</organism>
<dbReference type="GeneID" id="35597704"/>
<dbReference type="Pfam" id="PF02627">
    <property type="entry name" value="CMD"/>
    <property type="match status" value="1"/>
</dbReference>
<dbReference type="SUPFAM" id="SSF69118">
    <property type="entry name" value="AhpD-like"/>
    <property type="match status" value="1"/>
</dbReference>
<feature type="domain" description="Carboxymuconolactone decarboxylase-like" evidence="1">
    <location>
        <begin position="43"/>
        <end position="112"/>
    </location>
</feature>
<evidence type="ECO:0000313" key="2">
    <source>
        <dbReference type="EMBL" id="CZT16654.1"/>
    </source>
</evidence>
<dbReference type="OrthoDB" id="2135488at2759"/>
<reference evidence="2 3" key="1">
    <citation type="submission" date="2016-03" db="EMBL/GenBank/DDBJ databases">
        <authorList>
            <person name="Ploux O."/>
        </authorList>
    </citation>
    <scope>NUCLEOTIDE SEQUENCE [LARGE SCALE GENOMIC DNA]</scope>
    <source>
        <strain evidence="2 3">URUG2</strain>
    </source>
</reference>
<protein>
    <submittedName>
        <fullName evidence="2">Related to 4-carboxymuconolactone decarboxylase family protein</fullName>
    </submittedName>
</protein>
<dbReference type="EMBL" id="FJUY01000003">
    <property type="protein sequence ID" value="CZT16654.1"/>
    <property type="molecule type" value="Genomic_DNA"/>
</dbReference>
<evidence type="ECO:0000259" key="1">
    <source>
        <dbReference type="Pfam" id="PF02627"/>
    </source>
</evidence>
<keyword evidence="3" id="KW-1185">Reference proteome</keyword>
<name>A0A2D3V2E1_9PEZI</name>